<sequence length="583" mass="61502">MDALLSAPEITSQSLSTSPGSSSSSSSLTSNGDSEFVTSSVSERTLEDNGNGKTNDSNENGEGKFETVPERPFMADPDEVIPTVRDVSDASFVGSDGSNVILNEDSFGGGDNGLEEYRGEGSMGKVDVDSVGNGEKDDKVGIGEVDQSILSMESGEEGRIGIFENKLVLDGGAKGVNPTIVETVDHQVVEVDGSKFSGEEELAVNAKPLTGAALGIETSVIKETEVVLVDDNASLDNGLNHADGSKFSGGEELAVDAENKADIASGVMLGKDNSGTELNDLKDEEVIDILEQAFAEKLDGGGGDGIQAKDSSAQPTEIMAAHETENLDSDSQSKRSVTLPGEESHLPESVEQTTVAGKVSFEGEMEEKQHQNEGSETDGEAESMFFKNAEAAKQFLEELERGSAIGSHLGADTSHNHIQTNAVDSDEEGDTDEEGEGKELFDSAALAALLKAATGAGSDGGNISITSQDGSRLFTVERPAGLGSSLQNATSAPRSNRPNIFSPAVTSRGDSDNNLTEEDKIKLEKLQLIRVKFLRILQRLGLSTEDSLAAQVLYRLAHVARRQTSELFSVDSAKRKALELETE</sequence>
<feature type="compositionally biased region" description="Acidic residues" evidence="1">
    <location>
        <begin position="424"/>
        <end position="436"/>
    </location>
</feature>
<keyword evidence="3" id="KW-1185">Reference proteome</keyword>
<feature type="region of interest" description="Disordered" evidence="1">
    <location>
        <begin position="484"/>
        <end position="514"/>
    </location>
</feature>
<dbReference type="EMBL" id="JABFAA010000013">
    <property type="protein sequence ID" value="MBA0698456.1"/>
    <property type="molecule type" value="Genomic_DNA"/>
</dbReference>
<comment type="caution">
    <text evidence="2">The sequence shown here is derived from an EMBL/GenBank/DDBJ whole genome shotgun (WGS) entry which is preliminary data.</text>
</comment>
<proteinExistence type="predicted"/>
<feature type="region of interest" description="Disordered" evidence="1">
    <location>
        <begin position="323"/>
        <end position="353"/>
    </location>
</feature>
<protein>
    <submittedName>
        <fullName evidence="2">Uncharacterized protein</fullName>
    </submittedName>
</protein>
<feature type="non-terminal residue" evidence="2">
    <location>
        <position position="583"/>
    </location>
</feature>
<evidence type="ECO:0000256" key="1">
    <source>
        <dbReference type="SAM" id="MobiDB-lite"/>
    </source>
</evidence>
<feature type="region of interest" description="Disordered" evidence="1">
    <location>
        <begin position="117"/>
        <end position="138"/>
    </location>
</feature>
<gene>
    <name evidence="2" type="ORF">Goari_000167</name>
</gene>
<feature type="compositionally biased region" description="Polar residues" evidence="1">
    <location>
        <begin position="484"/>
        <end position="499"/>
    </location>
</feature>
<evidence type="ECO:0000313" key="3">
    <source>
        <dbReference type="Proteomes" id="UP000593577"/>
    </source>
</evidence>
<evidence type="ECO:0000313" key="2">
    <source>
        <dbReference type="EMBL" id="MBA0698456.1"/>
    </source>
</evidence>
<feature type="compositionally biased region" description="Polar residues" evidence="1">
    <location>
        <begin position="51"/>
        <end position="60"/>
    </location>
</feature>
<organism evidence="2 3">
    <name type="scientific">Gossypium aridum</name>
    <name type="common">American cotton</name>
    <name type="synonym">Erioxylum aridum</name>
    <dbReference type="NCBI Taxonomy" id="34290"/>
    <lineage>
        <taxon>Eukaryota</taxon>
        <taxon>Viridiplantae</taxon>
        <taxon>Streptophyta</taxon>
        <taxon>Embryophyta</taxon>
        <taxon>Tracheophyta</taxon>
        <taxon>Spermatophyta</taxon>
        <taxon>Magnoliopsida</taxon>
        <taxon>eudicotyledons</taxon>
        <taxon>Gunneridae</taxon>
        <taxon>Pentapetalae</taxon>
        <taxon>rosids</taxon>
        <taxon>malvids</taxon>
        <taxon>Malvales</taxon>
        <taxon>Malvaceae</taxon>
        <taxon>Malvoideae</taxon>
        <taxon>Gossypium</taxon>
    </lineage>
</organism>
<feature type="region of interest" description="Disordered" evidence="1">
    <location>
        <begin position="1"/>
        <end position="77"/>
    </location>
</feature>
<dbReference type="Proteomes" id="UP000593577">
    <property type="component" value="Unassembled WGS sequence"/>
</dbReference>
<name>A0A7J8YFV0_GOSAI</name>
<accession>A0A7J8YFV0</accession>
<dbReference type="AlphaFoldDB" id="A0A7J8YFV0"/>
<feature type="compositionally biased region" description="Low complexity" evidence="1">
    <location>
        <begin position="11"/>
        <end position="30"/>
    </location>
</feature>
<feature type="region of interest" description="Disordered" evidence="1">
    <location>
        <begin position="410"/>
        <end position="436"/>
    </location>
</feature>
<reference evidence="2 3" key="1">
    <citation type="journal article" date="2019" name="Genome Biol. Evol.">
        <title>Insights into the evolution of the New World diploid cottons (Gossypium, subgenus Houzingenia) based on genome sequencing.</title>
        <authorList>
            <person name="Grover C.E."/>
            <person name="Arick M.A. 2nd"/>
            <person name="Thrash A."/>
            <person name="Conover J.L."/>
            <person name="Sanders W.S."/>
            <person name="Peterson D.G."/>
            <person name="Frelichowski J.E."/>
            <person name="Scheffler J.A."/>
            <person name="Scheffler B.E."/>
            <person name="Wendel J.F."/>
        </authorList>
    </citation>
    <scope>NUCLEOTIDE SEQUENCE [LARGE SCALE GENOMIC DNA]</scope>
    <source>
        <strain evidence="2">185</strain>
        <tissue evidence="2">Leaf</tissue>
    </source>
</reference>
<feature type="compositionally biased region" description="Polar residues" evidence="1">
    <location>
        <begin position="31"/>
        <end position="43"/>
    </location>
</feature>